<keyword evidence="19" id="KW-1185">Reference proteome</keyword>
<keyword evidence="12 18" id="KW-0675">Receptor</keyword>
<dbReference type="SUPFAM" id="SSF56935">
    <property type="entry name" value="Porins"/>
    <property type="match status" value="1"/>
</dbReference>
<proteinExistence type="inferred from homology"/>
<dbReference type="Gene3D" id="2.170.130.10">
    <property type="entry name" value="TonB-dependent receptor, plug domain"/>
    <property type="match status" value="1"/>
</dbReference>
<evidence type="ECO:0000256" key="1">
    <source>
        <dbReference type="ARBA" id="ARBA00004571"/>
    </source>
</evidence>
<evidence type="ECO:0000313" key="18">
    <source>
        <dbReference type="EMBL" id="EAY30705.1"/>
    </source>
</evidence>
<keyword evidence="11 14" id="KW-0472">Membrane</keyword>
<sequence>MLLTSFSAYCQQNIGTISGTVKTKKGNNLHYVSLLLEGTNLGSTTNSLGVFTIDNVPTGTYKLTASRIGYQTIVQKVTVTAGATSEVNLNLSEKNTRLNEIQVRGKREWVSESLNKIDVPLKYLPVTAHTVSKQLMVQRGVDDLGEAVKSTPGVRPINRYGGFQTFHIRGFNNFVLLTDGVRDERHNISTSAPSTNLANVERIEVLKGPASVLFGHSALGGVINIVRNQPSPVFNANFSATYGSFNTRRLQAGAGGPINSKWSYRVDFGLSESDGFRNYGTNTNNFYAAIQYRPRDGEILDIRMGLNKDSYDTDTGLPVLENGSLVPGMNLHNRYNDPQDFLNHTRYDFQIRYVKQLSKSTKISNQLSYYWDDIDYFSTEELTFNATQDSLTRSFPFYFNHRTKPLQNQLELTHDFSIGNIEQKLLVGYSISLMDRKTYRGDIFGEGKFTTVAVQNPILNQGYIDHQDTRYQAKLENVQGIYVQDWLSIGNHLKALIGLRYDIFNGTYFDNEVDASRNVTSEGEKTNIPSQALTYRAGLVYQPIEQFSIFSGYSTYFKPSRRITGDGQVFDPETGFQAEIGGRYYLSTYLTMTFSGFYLRKNNIVENLGGGVFRQVGSADSKGVEVEVNASPLEGFTLNAGYAYTDISIRKFGGDVTNPLAGNRIAFAPDHLANFWANYEIPKGLLRGFGISAGLYHTGKNFTAANNTYALPAYTILDGSIFYNFGKGEIRLNVNNITDKVYFRDAIYGNQFFPGLTRNYLLTLRYRL</sequence>
<dbReference type="Pfam" id="PF07715">
    <property type="entry name" value="Plug"/>
    <property type="match status" value="1"/>
</dbReference>
<dbReference type="NCBIfam" id="TIGR01783">
    <property type="entry name" value="TonB-siderophor"/>
    <property type="match status" value="1"/>
</dbReference>
<evidence type="ECO:0000256" key="11">
    <source>
        <dbReference type="ARBA" id="ARBA00023136"/>
    </source>
</evidence>
<evidence type="ECO:0000256" key="14">
    <source>
        <dbReference type="PROSITE-ProRule" id="PRU01360"/>
    </source>
</evidence>
<dbReference type="GO" id="GO:0038023">
    <property type="term" value="F:signaling receptor activity"/>
    <property type="evidence" value="ECO:0007669"/>
    <property type="project" value="InterPro"/>
</dbReference>
<gene>
    <name evidence="18" type="ORF">M23134_01029</name>
</gene>
<evidence type="ECO:0000259" key="16">
    <source>
        <dbReference type="Pfam" id="PF00593"/>
    </source>
</evidence>
<comment type="caution">
    <text evidence="18">The sequence shown here is derived from an EMBL/GenBank/DDBJ whole genome shotgun (WGS) entry which is preliminary data.</text>
</comment>
<evidence type="ECO:0000256" key="10">
    <source>
        <dbReference type="ARBA" id="ARBA00023077"/>
    </source>
</evidence>
<dbReference type="InterPro" id="IPR013784">
    <property type="entry name" value="Carb-bd-like_fold"/>
</dbReference>
<evidence type="ECO:0000256" key="9">
    <source>
        <dbReference type="ARBA" id="ARBA00023065"/>
    </source>
</evidence>
<dbReference type="Gene3D" id="2.40.170.20">
    <property type="entry name" value="TonB-dependent receptor, beta-barrel domain"/>
    <property type="match status" value="1"/>
</dbReference>
<dbReference type="GO" id="GO:0015891">
    <property type="term" value="P:siderophore transport"/>
    <property type="evidence" value="ECO:0007669"/>
    <property type="project" value="InterPro"/>
</dbReference>
<keyword evidence="4 14" id="KW-1134">Transmembrane beta strand</keyword>
<reference evidence="18 19" key="1">
    <citation type="submission" date="2007-01" db="EMBL/GenBank/DDBJ databases">
        <authorList>
            <person name="Haygood M."/>
            <person name="Podell S."/>
            <person name="Anderson C."/>
            <person name="Hopkinson B."/>
            <person name="Roe K."/>
            <person name="Barbeau K."/>
            <person name="Gaasterland T."/>
            <person name="Ferriera S."/>
            <person name="Johnson J."/>
            <person name="Kravitz S."/>
            <person name="Beeson K."/>
            <person name="Sutton G."/>
            <person name="Rogers Y.-H."/>
            <person name="Friedman R."/>
            <person name="Frazier M."/>
            <person name="Venter J.C."/>
        </authorList>
    </citation>
    <scope>NUCLEOTIDE SEQUENCE [LARGE SCALE GENOMIC DNA]</scope>
    <source>
        <strain evidence="18 19">ATCC 23134</strain>
    </source>
</reference>
<dbReference type="AlphaFoldDB" id="A1ZFD1"/>
<dbReference type="InterPro" id="IPR037066">
    <property type="entry name" value="Plug_dom_sf"/>
</dbReference>
<keyword evidence="3 14" id="KW-0813">Transport</keyword>
<keyword evidence="7" id="KW-0732">Signal</keyword>
<dbReference type="PROSITE" id="PS52016">
    <property type="entry name" value="TONB_DEPENDENT_REC_3"/>
    <property type="match status" value="1"/>
</dbReference>
<organism evidence="18 19">
    <name type="scientific">Microscilla marina ATCC 23134</name>
    <dbReference type="NCBI Taxonomy" id="313606"/>
    <lineage>
        <taxon>Bacteria</taxon>
        <taxon>Pseudomonadati</taxon>
        <taxon>Bacteroidota</taxon>
        <taxon>Cytophagia</taxon>
        <taxon>Cytophagales</taxon>
        <taxon>Microscillaceae</taxon>
        <taxon>Microscilla</taxon>
    </lineage>
</organism>
<keyword evidence="13 14" id="KW-0998">Cell outer membrane</keyword>
<dbReference type="PANTHER" id="PTHR32552:SF68">
    <property type="entry name" value="FERRICHROME OUTER MEMBRANE TRANSPORTER_PHAGE RECEPTOR"/>
    <property type="match status" value="1"/>
</dbReference>
<dbReference type="InterPro" id="IPR036942">
    <property type="entry name" value="Beta-barrel_TonB_sf"/>
</dbReference>
<dbReference type="Gene3D" id="2.60.40.1120">
    <property type="entry name" value="Carboxypeptidase-like, regulatory domain"/>
    <property type="match status" value="1"/>
</dbReference>
<evidence type="ECO:0000256" key="12">
    <source>
        <dbReference type="ARBA" id="ARBA00023170"/>
    </source>
</evidence>
<dbReference type="CDD" id="cd01347">
    <property type="entry name" value="ligand_gated_channel"/>
    <property type="match status" value="1"/>
</dbReference>
<keyword evidence="9" id="KW-0406">Ion transport</keyword>
<comment type="subcellular location">
    <subcellularLocation>
        <location evidence="1 14">Cell outer membrane</location>
        <topology evidence="1 14">Multi-pass membrane protein</topology>
    </subcellularLocation>
</comment>
<evidence type="ECO:0000256" key="6">
    <source>
        <dbReference type="ARBA" id="ARBA00022692"/>
    </source>
</evidence>
<dbReference type="GO" id="GO:0030246">
    <property type="term" value="F:carbohydrate binding"/>
    <property type="evidence" value="ECO:0007669"/>
    <property type="project" value="InterPro"/>
</dbReference>
<evidence type="ECO:0000256" key="4">
    <source>
        <dbReference type="ARBA" id="ARBA00022452"/>
    </source>
</evidence>
<evidence type="ECO:0000259" key="17">
    <source>
        <dbReference type="Pfam" id="PF07715"/>
    </source>
</evidence>
<feature type="domain" description="TonB-dependent receptor-like beta-barrel" evidence="16">
    <location>
        <begin position="305"/>
        <end position="737"/>
    </location>
</feature>
<dbReference type="InterPro" id="IPR010105">
    <property type="entry name" value="TonB_sidphr_rcpt"/>
</dbReference>
<dbReference type="GO" id="GO:0009279">
    <property type="term" value="C:cell outer membrane"/>
    <property type="evidence" value="ECO:0007669"/>
    <property type="project" value="UniProtKB-SubCell"/>
</dbReference>
<evidence type="ECO:0000256" key="7">
    <source>
        <dbReference type="ARBA" id="ARBA00022729"/>
    </source>
</evidence>
<dbReference type="Pfam" id="PF13715">
    <property type="entry name" value="CarbopepD_reg_2"/>
    <property type="match status" value="1"/>
</dbReference>
<dbReference type="EMBL" id="AAWS01000005">
    <property type="protein sequence ID" value="EAY30705.1"/>
    <property type="molecule type" value="Genomic_DNA"/>
</dbReference>
<dbReference type="InterPro" id="IPR012910">
    <property type="entry name" value="Plug_dom"/>
</dbReference>
<keyword evidence="10 15" id="KW-0798">TonB box</keyword>
<dbReference type="Pfam" id="PF00593">
    <property type="entry name" value="TonB_dep_Rec_b-barrel"/>
    <property type="match status" value="1"/>
</dbReference>
<evidence type="ECO:0000256" key="15">
    <source>
        <dbReference type="RuleBase" id="RU003357"/>
    </source>
</evidence>
<evidence type="ECO:0000256" key="5">
    <source>
        <dbReference type="ARBA" id="ARBA00022496"/>
    </source>
</evidence>
<comment type="similarity">
    <text evidence="2 14 15">Belongs to the TonB-dependent receptor family.</text>
</comment>
<accession>A1ZFD1</accession>
<evidence type="ECO:0000256" key="8">
    <source>
        <dbReference type="ARBA" id="ARBA00023004"/>
    </source>
</evidence>
<keyword evidence="8" id="KW-0408">Iron</keyword>
<evidence type="ECO:0000256" key="3">
    <source>
        <dbReference type="ARBA" id="ARBA00022448"/>
    </source>
</evidence>
<keyword evidence="6 14" id="KW-0812">Transmembrane</keyword>
<name>A1ZFD1_MICM2</name>
<dbReference type="Proteomes" id="UP000004095">
    <property type="component" value="Unassembled WGS sequence"/>
</dbReference>
<protein>
    <submittedName>
        <fullName evidence="18">Probable TonB-dependent receptor, putative</fullName>
    </submittedName>
</protein>
<dbReference type="SUPFAM" id="SSF49452">
    <property type="entry name" value="Starch-binding domain-like"/>
    <property type="match status" value="1"/>
</dbReference>
<feature type="domain" description="TonB-dependent receptor plug" evidence="17">
    <location>
        <begin position="124"/>
        <end position="222"/>
    </location>
</feature>
<dbReference type="InterPro" id="IPR039426">
    <property type="entry name" value="TonB-dep_rcpt-like"/>
</dbReference>
<dbReference type="PANTHER" id="PTHR32552">
    <property type="entry name" value="FERRICHROME IRON RECEPTOR-RELATED"/>
    <property type="match status" value="1"/>
</dbReference>
<evidence type="ECO:0000256" key="2">
    <source>
        <dbReference type="ARBA" id="ARBA00009810"/>
    </source>
</evidence>
<dbReference type="eggNOG" id="COG4774">
    <property type="taxonomic scope" value="Bacteria"/>
</dbReference>
<keyword evidence="5" id="KW-0410">Iron transport</keyword>
<dbReference type="GO" id="GO:0015344">
    <property type="term" value="F:siderophore uptake transmembrane transporter activity"/>
    <property type="evidence" value="ECO:0007669"/>
    <property type="project" value="TreeGrafter"/>
</dbReference>
<evidence type="ECO:0000313" key="19">
    <source>
        <dbReference type="Proteomes" id="UP000004095"/>
    </source>
</evidence>
<dbReference type="InterPro" id="IPR000531">
    <property type="entry name" value="Beta-barrel_TonB"/>
</dbReference>
<evidence type="ECO:0000256" key="13">
    <source>
        <dbReference type="ARBA" id="ARBA00023237"/>
    </source>
</evidence>